<proteinExistence type="inferred from homology"/>
<dbReference type="GO" id="GO:0005829">
    <property type="term" value="C:cytosol"/>
    <property type="evidence" value="ECO:0007669"/>
    <property type="project" value="TreeGrafter"/>
</dbReference>
<dbReference type="EMBL" id="AIMB01000007">
    <property type="protein sequence ID" value="EJF90542.1"/>
    <property type="molecule type" value="Genomic_DNA"/>
</dbReference>
<dbReference type="OrthoDB" id="9807486at2"/>
<name>J1JZJ2_9HYPH</name>
<dbReference type="Proteomes" id="UP000008952">
    <property type="component" value="Unassembled WGS sequence"/>
</dbReference>
<reference evidence="3 4" key="1">
    <citation type="submission" date="2012-03" db="EMBL/GenBank/DDBJ databases">
        <title>The Genome Sequence of Bartonella tamiae Th239.</title>
        <authorList>
            <consortium name="The Broad Institute Genome Sequencing Platform"/>
            <consortium name="The Broad Institute Genome Sequencing Center for Infectious Disease"/>
            <person name="Feldgarden M."/>
            <person name="Kirby J."/>
            <person name="Kosoy M."/>
            <person name="Birtles R."/>
            <person name="Probert W.S."/>
            <person name="Chiaraviglio L."/>
            <person name="Young S.K."/>
            <person name="Zeng Q."/>
            <person name="Gargeya S."/>
            <person name="Fitzgerald M."/>
            <person name="Haas B."/>
            <person name="Abouelleil A."/>
            <person name="Alvarado L."/>
            <person name="Arachchi H.M."/>
            <person name="Berlin A."/>
            <person name="Chapman S.B."/>
            <person name="Gearin G."/>
            <person name="Goldberg J."/>
            <person name="Griggs A."/>
            <person name="Gujja S."/>
            <person name="Hansen M."/>
            <person name="Heiman D."/>
            <person name="Howarth C."/>
            <person name="Larimer J."/>
            <person name="Lui A."/>
            <person name="MacDonald P.J.P."/>
            <person name="McCowen C."/>
            <person name="Montmayeur A."/>
            <person name="Murphy C."/>
            <person name="Neiman D."/>
            <person name="Pearson M."/>
            <person name="Priest M."/>
            <person name="Roberts A."/>
            <person name="Saif S."/>
            <person name="Shea T."/>
            <person name="Sisk P."/>
            <person name="Stolte C."/>
            <person name="Sykes S."/>
            <person name="Wortman J."/>
            <person name="Nusbaum C."/>
            <person name="Birren B."/>
        </authorList>
    </citation>
    <scope>NUCLEOTIDE SEQUENCE [LARGE SCALE GENOMIC DNA]</scope>
    <source>
        <strain evidence="3 4">Th239</strain>
    </source>
</reference>
<dbReference type="STRING" id="1094558.ME5_00943"/>
<dbReference type="eggNOG" id="COG1678">
    <property type="taxonomic scope" value="Bacteria"/>
</dbReference>
<keyword evidence="4" id="KW-1185">Reference proteome</keyword>
<evidence type="ECO:0000256" key="2">
    <source>
        <dbReference type="HAMAP-Rule" id="MF_00758"/>
    </source>
</evidence>
<organism evidence="3 4">
    <name type="scientific">Bartonella tamiae Th239</name>
    <dbReference type="NCBI Taxonomy" id="1094558"/>
    <lineage>
        <taxon>Bacteria</taxon>
        <taxon>Pseudomonadati</taxon>
        <taxon>Pseudomonadota</taxon>
        <taxon>Alphaproteobacteria</taxon>
        <taxon>Hyphomicrobiales</taxon>
        <taxon>Bartonellaceae</taxon>
        <taxon>Bartonella</taxon>
    </lineage>
</organism>
<dbReference type="HOGENOM" id="CLU_057596_1_0_5"/>
<dbReference type="Pfam" id="PF02622">
    <property type="entry name" value="DUF179"/>
    <property type="match status" value="1"/>
</dbReference>
<dbReference type="HAMAP" id="MF_00758">
    <property type="entry name" value="UPF0301"/>
    <property type="match status" value="1"/>
</dbReference>
<evidence type="ECO:0000313" key="3">
    <source>
        <dbReference type="EMBL" id="EJF90542.1"/>
    </source>
</evidence>
<evidence type="ECO:0000256" key="1">
    <source>
        <dbReference type="ARBA" id="ARBA00009600"/>
    </source>
</evidence>
<dbReference type="PANTHER" id="PTHR30327:SF1">
    <property type="entry name" value="UPF0301 PROTEIN YQGE"/>
    <property type="match status" value="1"/>
</dbReference>
<comment type="similarity">
    <text evidence="1 2">Belongs to the UPF0301 (AlgH) family.</text>
</comment>
<evidence type="ECO:0000313" key="4">
    <source>
        <dbReference type="Proteomes" id="UP000008952"/>
    </source>
</evidence>
<protein>
    <recommendedName>
        <fullName evidence="2">UPF0301 protein ME5_00943</fullName>
    </recommendedName>
</protein>
<dbReference type="Gene3D" id="3.40.1740.10">
    <property type="entry name" value="VC0467-like"/>
    <property type="match status" value="1"/>
</dbReference>
<dbReference type="PANTHER" id="PTHR30327">
    <property type="entry name" value="UNCHARACTERIZED PROTEIN YQGE"/>
    <property type="match status" value="1"/>
</dbReference>
<comment type="caution">
    <text evidence="3">The sequence shown here is derived from an EMBL/GenBank/DDBJ whole genome shotgun (WGS) entry which is preliminary data.</text>
</comment>
<gene>
    <name evidence="3" type="ORF">ME5_00943</name>
</gene>
<dbReference type="AlphaFoldDB" id="J1JZJ2"/>
<dbReference type="NCBIfam" id="NF001268">
    <property type="entry name" value="PRK00228.1-4"/>
    <property type="match status" value="1"/>
</dbReference>
<sequence length="200" mass="22152">MEKLRAMKNRNGFLNNHLLIAMPSMADERFKRAIIYICAHGDEGAVGLVLNKKLETTFPDLLIRLGIINEERKPFLSDRAKTLPVLNGGPVERNRGFVLHTNDYFCRATMTIASGLCLTSTTDVLKAISGDNGPKMSLTTLGYSDWTKGQLEAEVSNNVWLTSSVDSNFLFSGEIEKQYDLSLLRMGINPNFLVAEAGHA</sequence>
<dbReference type="PATRIC" id="fig|1094558.3.peg.1032"/>
<dbReference type="SUPFAM" id="SSF143456">
    <property type="entry name" value="VC0467-like"/>
    <property type="match status" value="1"/>
</dbReference>
<dbReference type="InterPro" id="IPR003774">
    <property type="entry name" value="AlgH-like"/>
</dbReference>
<accession>J1JZJ2</accession>